<keyword evidence="5" id="KW-0472">Membrane</keyword>
<evidence type="ECO:0000256" key="3">
    <source>
        <dbReference type="ARBA" id="ARBA00023242"/>
    </source>
</evidence>
<feature type="region of interest" description="Disordered" evidence="4">
    <location>
        <begin position="1"/>
        <end position="31"/>
    </location>
</feature>
<evidence type="ECO:0000256" key="1">
    <source>
        <dbReference type="ARBA" id="ARBA00004123"/>
    </source>
</evidence>
<feature type="domain" description="RRP12 HEAT" evidence="6">
    <location>
        <begin position="419"/>
        <end position="689"/>
    </location>
</feature>
<keyword evidence="5" id="KW-1133">Transmembrane helix</keyword>
<dbReference type="EMBL" id="JBFDAA010000004">
    <property type="protein sequence ID" value="KAL1137902.1"/>
    <property type="molecule type" value="Genomic_DNA"/>
</dbReference>
<name>A0ABD0Z2I2_9HEMI</name>
<feature type="compositionally biased region" description="Basic residues" evidence="4">
    <location>
        <begin position="1"/>
        <end position="19"/>
    </location>
</feature>
<dbReference type="Gene3D" id="1.25.10.10">
    <property type="entry name" value="Leucine-rich Repeat Variant"/>
    <property type="match status" value="1"/>
</dbReference>
<dbReference type="InterPro" id="IPR011989">
    <property type="entry name" value="ARM-like"/>
</dbReference>
<comment type="caution">
    <text evidence="8">The sequence shown here is derived from an EMBL/GenBank/DDBJ whole genome shotgun (WGS) entry which is preliminary data.</text>
</comment>
<dbReference type="Pfam" id="PF08161">
    <property type="entry name" value="RRP12_HEAT"/>
    <property type="match status" value="1"/>
</dbReference>
<feature type="domain" description="RRP12 N-terminal HEAT" evidence="7">
    <location>
        <begin position="100"/>
        <end position="341"/>
    </location>
</feature>
<accession>A0ABD0Z2I2</accession>
<organism evidence="8 9">
    <name type="scientific">Ranatra chinensis</name>
    <dbReference type="NCBI Taxonomy" id="642074"/>
    <lineage>
        <taxon>Eukaryota</taxon>
        <taxon>Metazoa</taxon>
        <taxon>Ecdysozoa</taxon>
        <taxon>Arthropoda</taxon>
        <taxon>Hexapoda</taxon>
        <taxon>Insecta</taxon>
        <taxon>Pterygota</taxon>
        <taxon>Neoptera</taxon>
        <taxon>Paraneoptera</taxon>
        <taxon>Hemiptera</taxon>
        <taxon>Heteroptera</taxon>
        <taxon>Panheteroptera</taxon>
        <taxon>Nepomorpha</taxon>
        <taxon>Nepidae</taxon>
        <taxon>Ranatrinae</taxon>
        <taxon>Ranatra</taxon>
    </lineage>
</organism>
<evidence type="ECO:0008006" key="10">
    <source>
        <dbReference type="Google" id="ProtNLM"/>
    </source>
</evidence>
<evidence type="ECO:0000313" key="9">
    <source>
        <dbReference type="Proteomes" id="UP001558652"/>
    </source>
</evidence>
<dbReference type="Pfam" id="PF25772">
    <property type="entry name" value="HEAT_RRP12_N"/>
    <property type="match status" value="1"/>
</dbReference>
<dbReference type="InterPro" id="IPR012978">
    <property type="entry name" value="HEAT_RRP12"/>
</dbReference>
<sequence>MAKFRVRVNNKGKRWRKGHSSSSNPATNLHRRAAQDRFFQVNLGESNLTKEAVEKHDAFTGNDHEGDTPAGTSSKSATTFKTFETFASDWSMCSNKSFNKLLKNFNSNSAMHKEMLAVLAAIAEVIKENGGQETSTEYFGALMTALEASDNDDSSIMAILNVLGMGIKSVPKSVLQVKFGQITKVFMDLLVKYADSNQVSILRPLLGCLSVVLRAQEAAVWNEPSTINVLNSMLAFVTFSKPKVRKAAQHGIAVVVHGGEATPTALGHVGRHMIALIEEAVTGASGSTSVTTALHALTLLKDIMIAFPKKELKICIESVFKLMTLNNVLVTCCCLRSLHGMLGGGGSKRPSSSSLPPPTNARVISALFDFQPAPTDVQPTQAWLAVLQEAYLNLAKNDLSLCVANIGRLFTVVTELYLSERVECMNAATRTLDAATTDCLGPATASRQVAAQNATHLSSVVNTMQSRLASFQYHAAWTHILHLIAALFRSCGEHGSKTVLPLVRQLGELRDSNQFAHINELENAIGSAVRTMGPQLVLQVIPFQITDKKRDFKRSWLLPVLKDNIRVSTINFFTEYFLPLATSCRQESDRLKGINDQVGALSYDLLHAQIWALLPSFASQPTDIATSFPIIAKALGGILSSKKELRMSVMSCLRKLVCRSLESNQSDDLSTMARYAKNYLPILFNIYTTPTKATDEEGIRLASYETIKVYLKVVDSDLSYELFERATKKVEELEGEQKESAVGDTSKESVLDLVRALLCYQSAPTLLKLYGVIEAKISADDNPKEQKKYYRQVTIMHIFIILHTSICFILFLW</sequence>
<dbReference type="InterPro" id="IPR052087">
    <property type="entry name" value="RRP12"/>
</dbReference>
<reference evidence="8 9" key="1">
    <citation type="submission" date="2024-07" db="EMBL/GenBank/DDBJ databases">
        <title>Chromosome-level genome assembly of the water stick insect Ranatra chinensis (Heteroptera: Nepidae).</title>
        <authorList>
            <person name="Liu X."/>
        </authorList>
    </citation>
    <scope>NUCLEOTIDE SEQUENCE [LARGE SCALE GENOMIC DNA]</scope>
    <source>
        <strain evidence="8">Cailab_2021Rc</strain>
        <tissue evidence="8">Muscle</tissue>
    </source>
</reference>
<evidence type="ECO:0000313" key="8">
    <source>
        <dbReference type="EMBL" id="KAL1137902.1"/>
    </source>
</evidence>
<comment type="subcellular location">
    <subcellularLocation>
        <location evidence="1">Nucleus</location>
    </subcellularLocation>
</comment>
<evidence type="ECO:0000256" key="5">
    <source>
        <dbReference type="SAM" id="Phobius"/>
    </source>
</evidence>
<dbReference type="Proteomes" id="UP001558652">
    <property type="component" value="Unassembled WGS sequence"/>
</dbReference>
<keyword evidence="5" id="KW-0812">Transmembrane</keyword>
<dbReference type="InterPro" id="IPR016024">
    <property type="entry name" value="ARM-type_fold"/>
</dbReference>
<comment type="similarity">
    <text evidence="2">Belongs to the RRP12 family.</text>
</comment>
<proteinExistence type="inferred from homology"/>
<dbReference type="PANTHER" id="PTHR48287:SF1">
    <property type="entry name" value="ARM REPEAT SUPERFAMILY PROTEIN"/>
    <property type="match status" value="1"/>
</dbReference>
<evidence type="ECO:0000259" key="7">
    <source>
        <dbReference type="Pfam" id="PF25772"/>
    </source>
</evidence>
<feature type="transmembrane region" description="Helical" evidence="5">
    <location>
        <begin position="793"/>
        <end position="812"/>
    </location>
</feature>
<dbReference type="InterPro" id="IPR057860">
    <property type="entry name" value="HEAT_RRP12_N"/>
</dbReference>
<keyword evidence="3" id="KW-0539">Nucleus</keyword>
<evidence type="ECO:0000259" key="6">
    <source>
        <dbReference type="Pfam" id="PF08161"/>
    </source>
</evidence>
<dbReference type="GO" id="GO:0005634">
    <property type="term" value="C:nucleus"/>
    <property type="evidence" value="ECO:0007669"/>
    <property type="project" value="UniProtKB-SubCell"/>
</dbReference>
<keyword evidence="9" id="KW-1185">Reference proteome</keyword>
<evidence type="ECO:0000256" key="4">
    <source>
        <dbReference type="SAM" id="MobiDB-lite"/>
    </source>
</evidence>
<evidence type="ECO:0000256" key="2">
    <source>
        <dbReference type="ARBA" id="ARBA00007690"/>
    </source>
</evidence>
<gene>
    <name evidence="8" type="ORF">AAG570_009597</name>
</gene>
<dbReference type="SUPFAM" id="SSF48371">
    <property type="entry name" value="ARM repeat"/>
    <property type="match status" value="1"/>
</dbReference>
<dbReference type="AlphaFoldDB" id="A0ABD0Z2I2"/>
<dbReference type="PANTHER" id="PTHR48287">
    <property type="entry name" value="ARM REPEAT SUPERFAMILY PROTEIN"/>
    <property type="match status" value="1"/>
</dbReference>
<protein>
    <recommendedName>
        <fullName evidence="10">Ribosomal RNA-processing protein 12-like conserved domain-containing protein</fullName>
    </recommendedName>
</protein>